<dbReference type="AlphaFoldDB" id="A0AAD7ZXN1"/>
<evidence type="ECO:0000313" key="4">
    <source>
        <dbReference type="Proteomes" id="UP001233999"/>
    </source>
</evidence>
<keyword evidence="1" id="KW-0472">Membrane</keyword>
<keyword evidence="1" id="KW-0812">Transmembrane</keyword>
<dbReference type="Proteomes" id="UP001233999">
    <property type="component" value="Unassembled WGS sequence"/>
</dbReference>
<reference evidence="3" key="1">
    <citation type="journal article" date="2023" name="IScience">
        <title>Live-bearing cockroach genome reveals convergent evolutionary mechanisms linked to viviparity in insects and beyond.</title>
        <authorList>
            <person name="Fouks B."/>
            <person name="Harrison M.C."/>
            <person name="Mikhailova A.A."/>
            <person name="Marchal E."/>
            <person name="English S."/>
            <person name="Carruthers M."/>
            <person name="Jennings E.C."/>
            <person name="Chiamaka E.L."/>
            <person name="Frigard R.A."/>
            <person name="Pippel M."/>
            <person name="Attardo G.M."/>
            <person name="Benoit J.B."/>
            <person name="Bornberg-Bauer E."/>
            <person name="Tobe S.S."/>
        </authorList>
    </citation>
    <scope>NUCLEOTIDE SEQUENCE</scope>
    <source>
        <strain evidence="3">Stay&amp;Tobe</strain>
    </source>
</reference>
<evidence type="ECO:0000256" key="2">
    <source>
        <dbReference type="SAM" id="SignalP"/>
    </source>
</evidence>
<accession>A0AAD7ZXN1</accession>
<feature type="non-terminal residue" evidence="3">
    <location>
        <position position="79"/>
    </location>
</feature>
<sequence>LLILLTILIVVLGFSKWEPVLSSMPIEETITKEKCLMTKKWKFVKLVAMTATCVYWDIVASIIAYFQPCKFAPSFLIHP</sequence>
<proteinExistence type="predicted"/>
<reference evidence="3" key="2">
    <citation type="submission" date="2023-05" db="EMBL/GenBank/DDBJ databases">
        <authorList>
            <person name="Fouks B."/>
        </authorList>
    </citation>
    <scope>NUCLEOTIDE SEQUENCE</scope>
    <source>
        <strain evidence="3">Stay&amp;Tobe</strain>
        <tissue evidence="3">Testes</tissue>
    </source>
</reference>
<dbReference type="EMBL" id="JASPKZ010006074">
    <property type="protein sequence ID" value="KAJ9587693.1"/>
    <property type="molecule type" value="Genomic_DNA"/>
</dbReference>
<gene>
    <name evidence="3" type="ORF">L9F63_018873</name>
</gene>
<comment type="caution">
    <text evidence="3">The sequence shown here is derived from an EMBL/GenBank/DDBJ whole genome shotgun (WGS) entry which is preliminary data.</text>
</comment>
<evidence type="ECO:0000313" key="3">
    <source>
        <dbReference type="EMBL" id="KAJ9587693.1"/>
    </source>
</evidence>
<keyword evidence="1" id="KW-1133">Transmembrane helix</keyword>
<organism evidence="3 4">
    <name type="scientific">Diploptera punctata</name>
    <name type="common">Pacific beetle cockroach</name>
    <dbReference type="NCBI Taxonomy" id="6984"/>
    <lineage>
        <taxon>Eukaryota</taxon>
        <taxon>Metazoa</taxon>
        <taxon>Ecdysozoa</taxon>
        <taxon>Arthropoda</taxon>
        <taxon>Hexapoda</taxon>
        <taxon>Insecta</taxon>
        <taxon>Pterygota</taxon>
        <taxon>Neoptera</taxon>
        <taxon>Polyneoptera</taxon>
        <taxon>Dictyoptera</taxon>
        <taxon>Blattodea</taxon>
        <taxon>Blaberoidea</taxon>
        <taxon>Blaberidae</taxon>
        <taxon>Diplopterinae</taxon>
        <taxon>Diploptera</taxon>
    </lineage>
</organism>
<feature type="signal peptide" evidence="2">
    <location>
        <begin position="1"/>
        <end position="22"/>
    </location>
</feature>
<feature type="chain" id="PRO_5041939168" evidence="2">
    <location>
        <begin position="23"/>
        <end position="79"/>
    </location>
</feature>
<keyword evidence="4" id="KW-1185">Reference proteome</keyword>
<protein>
    <submittedName>
        <fullName evidence="3">Uncharacterized protein</fullName>
    </submittedName>
</protein>
<name>A0AAD7ZXN1_DIPPU</name>
<evidence type="ECO:0000256" key="1">
    <source>
        <dbReference type="SAM" id="Phobius"/>
    </source>
</evidence>
<feature type="non-terminal residue" evidence="3">
    <location>
        <position position="1"/>
    </location>
</feature>
<feature type="transmembrane region" description="Helical" evidence="1">
    <location>
        <begin position="46"/>
        <end position="66"/>
    </location>
</feature>
<keyword evidence="2" id="KW-0732">Signal</keyword>